<proteinExistence type="predicted"/>
<feature type="region of interest" description="Disordered" evidence="5">
    <location>
        <begin position="122"/>
        <end position="236"/>
    </location>
</feature>
<evidence type="ECO:0000256" key="4">
    <source>
        <dbReference type="PROSITE-ProRule" id="PRU00091"/>
    </source>
</evidence>
<reference evidence="8" key="1">
    <citation type="submission" date="2015-09" db="EMBL/GenBank/DDBJ databases">
        <authorList>
            <consortium name="Pathogen Informatics"/>
        </authorList>
    </citation>
    <scope>NUCLEOTIDE SEQUENCE [LARGE SCALE GENOMIC DNA]</scope>
    <source>
        <strain evidence="8">Lake Konstanz</strain>
    </source>
</reference>
<protein>
    <recommendedName>
        <fullName evidence="6">FYVE-type domain-containing protein</fullName>
    </recommendedName>
</protein>
<evidence type="ECO:0000256" key="5">
    <source>
        <dbReference type="SAM" id="MobiDB-lite"/>
    </source>
</evidence>
<accession>A0A0S4J929</accession>
<dbReference type="VEuPathDB" id="TriTrypDB:BSAL_89355"/>
<dbReference type="InterPro" id="IPR013083">
    <property type="entry name" value="Znf_RING/FYVE/PHD"/>
</dbReference>
<dbReference type="AlphaFoldDB" id="A0A0S4J929"/>
<name>A0A0S4J929_BODSA</name>
<dbReference type="PROSITE" id="PS50178">
    <property type="entry name" value="ZF_FYVE"/>
    <property type="match status" value="1"/>
</dbReference>
<evidence type="ECO:0000313" key="8">
    <source>
        <dbReference type="Proteomes" id="UP000051952"/>
    </source>
</evidence>
<feature type="compositionally biased region" description="Basic and acidic residues" evidence="5">
    <location>
        <begin position="201"/>
        <end position="211"/>
    </location>
</feature>
<evidence type="ECO:0000256" key="2">
    <source>
        <dbReference type="ARBA" id="ARBA00022771"/>
    </source>
</evidence>
<feature type="compositionally biased region" description="Basic and acidic residues" evidence="5">
    <location>
        <begin position="122"/>
        <end position="157"/>
    </location>
</feature>
<evidence type="ECO:0000313" key="7">
    <source>
        <dbReference type="EMBL" id="CUG85163.1"/>
    </source>
</evidence>
<dbReference type="Gene3D" id="3.30.40.10">
    <property type="entry name" value="Zinc/RING finger domain, C3HC4 (zinc finger)"/>
    <property type="match status" value="1"/>
</dbReference>
<keyword evidence="1" id="KW-0479">Metal-binding</keyword>
<dbReference type="GO" id="GO:0008270">
    <property type="term" value="F:zinc ion binding"/>
    <property type="evidence" value="ECO:0007669"/>
    <property type="project" value="UniProtKB-KW"/>
</dbReference>
<dbReference type="Pfam" id="PF01363">
    <property type="entry name" value="FYVE"/>
    <property type="match status" value="1"/>
</dbReference>
<dbReference type="EMBL" id="CYKH01001149">
    <property type="protein sequence ID" value="CUG85163.1"/>
    <property type="molecule type" value="Genomic_DNA"/>
</dbReference>
<keyword evidence="2 4" id="KW-0863">Zinc-finger</keyword>
<dbReference type="InterPro" id="IPR011011">
    <property type="entry name" value="Znf_FYVE_PHD"/>
</dbReference>
<dbReference type="InterPro" id="IPR017455">
    <property type="entry name" value="Znf_FYVE-rel"/>
</dbReference>
<evidence type="ECO:0000259" key="6">
    <source>
        <dbReference type="PROSITE" id="PS50178"/>
    </source>
</evidence>
<dbReference type="SUPFAM" id="SSF57903">
    <property type="entry name" value="FYVE/PHD zinc finger"/>
    <property type="match status" value="1"/>
</dbReference>
<dbReference type="InterPro" id="IPR000306">
    <property type="entry name" value="Znf_FYVE"/>
</dbReference>
<dbReference type="OrthoDB" id="660555at2759"/>
<evidence type="ECO:0000256" key="3">
    <source>
        <dbReference type="ARBA" id="ARBA00022833"/>
    </source>
</evidence>
<gene>
    <name evidence="7" type="ORF">BSAL_89355</name>
</gene>
<keyword evidence="8" id="KW-1185">Reference proteome</keyword>
<evidence type="ECO:0000256" key="1">
    <source>
        <dbReference type="ARBA" id="ARBA00022723"/>
    </source>
</evidence>
<feature type="compositionally biased region" description="Low complexity" evidence="5">
    <location>
        <begin position="160"/>
        <end position="173"/>
    </location>
</feature>
<organism evidence="7 8">
    <name type="scientific">Bodo saltans</name>
    <name type="common">Flagellated protozoan</name>
    <dbReference type="NCBI Taxonomy" id="75058"/>
    <lineage>
        <taxon>Eukaryota</taxon>
        <taxon>Discoba</taxon>
        <taxon>Euglenozoa</taxon>
        <taxon>Kinetoplastea</taxon>
        <taxon>Metakinetoplastina</taxon>
        <taxon>Eubodonida</taxon>
        <taxon>Bodonidae</taxon>
        <taxon>Bodo</taxon>
    </lineage>
</organism>
<keyword evidence="3" id="KW-0862">Zinc</keyword>
<dbReference type="Proteomes" id="UP000051952">
    <property type="component" value="Unassembled WGS sequence"/>
</dbReference>
<feature type="domain" description="FYVE-type" evidence="6">
    <location>
        <begin position="34"/>
        <end position="89"/>
    </location>
</feature>
<dbReference type="SMART" id="SM00064">
    <property type="entry name" value="FYVE"/>
    <property type="match status" value="1"/>
</dbReference>
<sequence>MHVLPTESDLHQWDQKMEPIKNFIPLPENSEEWEHGCQFCNGCSEPFDAVFCRKHHCRICGLTFCTRCTPHRHLLSGARGCGKCLSELIIRVKDEMLAQHTASPRIQRQQQTFAEATAEFKRKQQHQIEEHQKEIKAEEDEQRIAAEEKKKRKEHSEQFTVTADAATSSDDASPIVVAQRMPPPSNSVAEPKGATTNASTHVEDNNNNKDTDDSEPLTRASTEEGSDFHTSPKVAA</sequence>